<evidence type="ECO:0000256" key="4">
    <source>
        <dbReference type="ARBA" id="ARBA00022989"/>
    </source>
</evidence>
<keyword evidence="2" id="KW-1003">Cell membrane</keyword>
<evidence type="ECO:0000256" key="3">
    <source>
        <dbReference type="ARBA" id="ARBA00022692"/>
    </source>
</evidence>
<dbReference type="GO" id="GO:0005886">
    <property type="term" value="C:plasma membrane"/>
    <property type="evidence" value="ECO:0007669"/>
    <property type="project" value="UniProtKB-SubCell"/>
</dbReference>
<evidence type="ECO:0000256" key="5">
    <source>
        <dbReference type="ARBA" id="ARBA00023136"/>
    </source>
</evidence>
<evidence type="ECO:0000256" key="1">
    <source>
        <dbReference type="ARBA" id="ARBA00004651"/>
    </source>
</evidence>
<evidence type="ECO:0000256" key="2">
    <source>
        <dbReference type="ARBA" id="ARBA00022475"/>
    </source>
</evidence>
<feature type="transmembrane region" description="Helical" evidence="6">
    <location>
        <begin position="248"/>
        <end position="270"/>
    </location>
</feature>
<comment type="subcellular location">
    <subcellularLocation>
        <location evidence="1">Cell membrane</location>
        <topology evidence="1">Multi-pass membrane protein</topology>
    </subcellularLocation>
</comment>
<accession>A0A430AM80</accession>
<dbReference type="OrthoDB" id="10002667at2"/>
<evidence type="ECO:0000313" key="9">
    <source>
        <dbReference type="Proteomes" id="UP000286773"/>
    </source>
</evidence>
<dbReference type="EMBL" id="NGKC01000024">
    <property type="protein sequence ID" value="RSU09053.1"/>
    <property type="molecule type" value="Genomic_DNA"/>
</dbReference>
<keyword evidence="5 6" id="KW-0472">Membrane</keyword>
<dbReference type="AlphaFoldDB" id="A0A430AM80"/>
<dbReference type="Proteomes" id="UP000286773">
    <property type="component" value="Unassembled WGS sequence"/>
</dbReference>
<feature type="transmembrane region" description="Helical" evidence="6">
    <location>
        <begin position="200"/>
        <end position="228"/>
    </location>
</feature>
<feature type="domain" description="ABC3 transporter permease C-terminal" evidence="7">
    <location>
        <begin position="160"/>
        <end position="272"/>
    </location>
</feature>
<dbReference type="Pfam" id="PF02687">
    <property type="entry name" value="FtsX"/>
    <property type="match status" value="1"/>
</dbReference>
<reference evidence="8 9" key="1">
    <citation type="submission" date="2017-05" db="EMBL/GenBank/DDBJ databases">
        <title>Vagococcus spp. assemblies.</title>
        <authorList>
            <person name="Gulvik C.A."/>
        </authorList>
    </citation>
    <scope>NUCLEOTIDE SEQUENCE [LARGE SCALE GENOMIC DNA]</scope>
    <source>
        <strain evidence="8 9">LMG 24798</strain>
    </source>
</reference>
<sequence>MSIAIPQFFPTADQNVEFSLILADYNQLGLSEGYSYWGEGLAGAQQAGVDPLPELPAKDLPARLNQEKWKTEMTETVLKDAVVAPLNYMEELESDIAPGLINLAWRSSELSDAETVSRKVESYLTDSHGEHYSYRIYSPEVDLKNRTYKSKLSIQTLNKAALLFLTVFFMGMLAIFNLQFEHRKEEYGISLACGAQNKQLFLEILLEILLLNGLGTLLGCLVGSVLTYRLDLGIMIGTIAVRADFRTMVLAIGLCLLITLIVVGSVFGKLKNKKIIALLKNV</sequence>
<keyword evidence="3 6" id="KW-0812">Transmembrane</keyword>
<organism evidence="8 9">
    <name type="scientific">Vagococcus acidifermentans</name>
    <dbReference type="NCBI Taxonomy" id="564710"/>
    <lineage>
        <taxon>Bacteria</taxon>
        <taxon>Bacillati</taxon>
        <taxon>Bacillota</taxon>
        <taxon>Bacilli</taxon>
        <taxon>Lactobacillales</taxon>
        <taxon>Enterococcaceae</taxon>
        <taxon>Vagococcus</taxon>
    </lineage>
</organism>
<gene>
    <name evidence="8" type="ORF">CBF27_13655</name>
</gene>
<feature type="transmembrane region" description="Helical" evidence="6">
    <location>
        <begin position="160"/>
        <end position="180"/>
    </location>
</feature>
<evidence type="ECO:0000259" key="7">
    <source>
        <dbReference type="Pfam" id="PF02687"/>
    </source>
</evidence>
<dbReference type="InterPro" id="IPR003838">
    <property type="entry name" value="ABC3_permease_C"/>
</dbReference>
<proteinExistence type="predicted"/>
<keyword evidence="4 6" id="KW-1133">Transmembrane helix</keyword>
<evidence type="ECO:0000313" key="8">
    <source>
        <dbReference type="EMBL" id="RSU09053.1"/>
    </source>
</evidence>
<protein>
    <recommendedName>
        <fullName evidence="7">ABC3 transporter permease C-terminal domain-containing protein</fullName>
    </recommendedName>
</protein>
<comment type="caution">
    <text evidence="8">The sequence shown here is derived from an EMBL/GenBank/DDBJ whole genome shotgun (WGS) entry which is preliminary data.</text>
</comment>
<keyword evidence="9" id="KW-1185">Reference proteome</keyword>
<name>A0A430AM80_9ENTE</name>
<evidence type="ECO:0000256" key="6">
    <source>
        <dbReference type="SAM" id="Phobius"/>
    </source>
</evidence>